<reference evidence="2 8" key="2">
    <citation type="journal article" date="2019" name="Nat. Med.">
        <title>A library of human gut bacterial isolates paired with longitudinal multiomics data enables mechanistic microbiome research.</title>
        <authorList>
            <person name="Poyet M."/>
            <person name="Groussin M."/>
            <person name="Gibbons S.M."/>
            <person name="Avila-Pacheco J."/>
            <person name="Jiang X."/>
            <person name="Kearney S.M."/>
            <person name="Perrotta A.R."/>
            <person name="Berdy B."/>
            <person name="Zhao S."/>
            <person name="Lieberman T.D."/>
            <person name="Swanson P.K."/>
            <person name="Smith M."/>
            <person name="Roesemann S."/>
            <person name="Alexander J.E."/>
            <person name="Rich S.A."/>
            <person name="Livny J."/>
            <person name="Vlamakis H."/>
            <person name="Clish C."/>
            <person name="Bullock K."/>
            <person name="Deik A."/>
            <person name="Scott J."/>
            <person name="Pierce K.A."/>
            <person name="Xavier R.J."/>
            <person name="Alm E.J."/>
        </authorList>
    </citation>
    <scope>NUCLEOTIDE SEQUENCE [LARGE SCALE GENOMIC DNA]</scope>
    <source>
        <strain evidence="2 8">BIOML-A1</strain>
    </source>
</reference>
<dbReference type="InterPro" id="IPR038670">
    <property type="entry name" value="HslJ-like_sf"/>
</dbReference>
<name>A0A380YJZ4_9BACE</name>
<dbReference type="Proteomes" id="UP000254424">
    <property type="component" value="Unassembled WGS sequence"/>
</dbReference>
<evidence type="ECO:0000313" key="8">
    <source>
        <dbReference type="Proteomes" id="UP000335496"/>
    </source>
</evidence>
<feature type="chain" id="PRO_5044586714" evidence="1">
    <location>
        <begin position="28"/>
        <end position="172"/>
    </location>
</feature>
<dbReference type="Proteomes" id="UP000520291">
    <property type="component" value="Unassembled WGS sequence"/>
</dbReference>
<dbReference type="OrthoDB" id="1050555at2"/>
<dbReference type="Gene3D" id="2.40.128.270">
    <property type="match status" value="1"/>
</dbReference>
<evidence type="ECO:0000313" key="2">
    <source>
        <dbReference type="EMBL" id="KAA5274869.1"/>
    </source>
</evidence>
<accession>A0A380YJZ4</accession>
<protein>
    <submittedName>
        <fullName evidence="2">DUF4847 domain-containing protein</fullName>
    </submittedName>
    <submittedName>
        <fullName evidence="3">DUF4847 family protein</fullName>
    </submittedName>
</protein>
<organism evidence="5 6">
    <name type="scientific">Bacteroides eggerthii</name>
    <dbReference type="NCBI Taxonomy" id="28111"/>
    <lineage>
        <taxon>Bacteria</taxon>
        <taxon>Pseudomonadati</taxon>
        <taxon>Bacteroidota</taxon>
        <taxon>Bacteroidia</taxon>
        <taxon>Bacteroidales</taxon>
        <taxon>Bacteroidaceae</taxon>
        <taxon>Bacteroides</taxon>
    </lineage>
</organism>
<evidence type="ECO:0000313" key="4">
    <source>
        <dbReference type="EMBL" id="RYT76021.1"/>
    </source>
</evidence>
<keyword evidence="8" id="KW-1185">Reference proteome</keyword>
<dbReference type="RefSeq" id="WP_004289540.1">
    <property type="nucleotide sequence ID" value="NZ_CABKNQ010000019.1"/>
</dbReference>
<dbReference type="InterPro" id="IPR032316">
    <property type="entry name" value="DUF4847"/>
</dbReference>
<reference evidence="3 9" key="4">
    <citation type="submission" date="2020-04" db="EMBL/GenBank/DDBJ databases">
        <authorList>
            <person name="Hitch T.C.A."/>
            <person name="Wylensek D."/>
            <person name="Clavel T."/>
        </authorList>
    </citation>
    <scope>NUCLEOTIDE SEQUENCE [LARGE SCALE GENOMIC DNA]</scope>
    <source>
        <strain evidence="3 9">WCA3-601-WT-5E</strain>
    </source>
</reference>
<evidence type="ECO:0000313" key="6">
    <source>
        <dbReference type="Proteomes" id="UP000254424"/>
    </source>
</evidence>
<reference evidence="4 7" key="3">
    <citation type="journal article" date="2019" name="Science, e1252229">
        <title>Invertible promoters mediate bacterial phase variation, antibiotic resistance, and host adaptation in the gut.</title>
        <authorList>
            <person name="Jiang X."/>
            <person name="Hall A.B."/>
            <person name="Arthur T.D."/>
            <person name="Plichta D.R."/>
            <person name="Covington C.T."/>
            <person name="Poyet M."/>
            <person name="Crothers J."/>
            <person name="Moses P.L."/>
            <person name="Tolonen A.C."/>
            <person name="Vlamakis H."/>
            <person name="Alm E.J."/>
            <person name="Xavier R.J."/>
        </authorList>
    </citation>
    <scope>NUCLEOTIDE SEQUENCE [LARGE SCALE GENOMIC DNA]</scope>
    <source>
        <strain evidence="7">bj_0095</strain>
        <strain evidence="4">Bj_0095</strain>
    </source>
</reference>
<gene>
    <name evidence="4" type="ORF">EAJ03_07050</name>
    <name evidence="2" type="ORF">F2Z23_07215</name>
    <name evidence="3" type="ORF">HF841_14985</name>
    <name evidence="5" type="ORF">NCTC11155_00396</name>
</gene>
<dbReference type="EMBL" id="RCXL01000007">
    <property type="protein sequence ID" value="RYT76021.1"/>
    <property type="molecule type" value="Genomic_DNA"/>
</dbReference>
<evidence type="ECO:0000313" key="3">
    <source>
        <dbReference type="EMBL" id="NME87307.1"/>
    </source>
</evidence>
<evidence type="ECO:0000313" key="9">
    <source>
        <dbReference type="Proteomes" id="UP000520291"/>
    </source>
</evidence>
<dbReference type="Pfam" id="PF16139">
    <property type="entry name" value="DUF4847"/>
    <property type="match status" value="1"/>
</dbReference>
<dbReference type="EMBL" id="JABAGL010000022">
    <property type="protein sequence ID" value="NME87307.1"/>
    <property type="molecule type" value="Genomic_DNA"/>
</dbReference>
<dbReference type="PROSITE" id="PS51257">
    <property type="entry name" value="PROKAR_LIPOPROTEIN"/>
    <property type="match status" value="1"/>
</dbReference>
<evidence type="ECO:0000256" key="1">
    <source>
        <dbReference type="SAM" id="SignalP"/>
    </source>
</evidence>
<proteinExistence type="predicted"/>
<dbReference type="Proteomes" id="UP000291917">
    <property type="component" value="Unassembled WGS sequence"/>
</dbReference>
<reference evidence="5 6" key="1">
    <citation type="submission" date="2018-06" db="EMBL/GenBank/DDBJ databases">
        <authorList>
            <consortium name="Pathogen Informatics"/>
            <person name="Doyle S."/>
        </authorList>
    </citation>
    <scope>NUCLEOTIDE SEQUENCE [LARGE SCALE GENOMIC DNA]</scope>
    <source>
        <strain evidence="5 6">NCTC11155</strain>
    </source>
</reference>
<dbReference type="EMBL" id="VVZX01000007">
    <property type="protein sequence ID" value="KAA5274869.1"/>
    <property type="molecule type" value="Genomic_DNA"/>
</dbReference>
<dbReference type="STRING" id="483216.BACEGG_01241"/>
<dbReference type="EMBL" id="UFSX01000001">
    <property type="protein sequence ID" value="SUV28446.1"/>
    <property type="molecule type" value="Genomic_DNA"/>
</dbReference>
<feature type="signal peptide" evidence="1">
    <location>
        <begin position="1"/>
        <end position="27"/>
    </location>
</feature>
<dbReference type="CDD" id="cd14491">
    <property type="entry name" value="lipocalin_MxiM-like"/>
    <property type="match status" value="1"/>
</dbReference>
<evidence type="ECO:0000313" key="5">
    <source>
        <dbReference type="EMBL" id="SUV28446.1"/>
    </source>
</evidence>
<dbReference type="GeneID" id="93070338"/>
<dbReference type="Proteomes" id="UP000335496">
    <property type="component" value="Unassembled WGS sequence"/>
</dbReference>
<keyword evidence="1" id="KW-0732">Signal</keyword>
<evidence type="ECO:0000313" key="7">
    <source>
        <dbReference type="Proteomes" id="UP000291917"/>
    </source>
</evidence>
<dbReference type="AlphaFoldDB" id="A0A380YJZ4"/>
<sequence>MKKRINIKSIGYVLMMLTMLLGFSACNNEDDVMEIFNDKTWKLSRITTEKGKEQFYQGLWSNEAEEKASRELLKITENFTLNFNCADVNGEVTGTVSAHAVKANISDAILKIDGKEHTISISGKAYGSESDKLAKVFISGLFNVFKYEGDVHNLTLYFKDGNTTKVMGFTAR</sequence>